<reference evidence="1 2" key="1">
    <citation type="journal article" date="2014" name="Agronomy (Basel)">
        <title>A Draft Genome Sequence for Ensete ventricosum, the Drought-Tolerant Tree Against Hunger.</title>
        <authorList>
            <person name="Harrison J."/>
            <person name="Moore K.A."/>
            <person name="Paszkiewicz K."/>
            <person name="Jones T."/>
            <person name="Grant M."/>
            <person name="Ambacheew D."/>
            <person name="Muzemil S."/>
            <person name="Studholme D.J."/>
        </authorList>
    </citation>
    <scope>NUCLEOTIDE SEQUENCE [LARGE SCALE GENOMIC DNA]</scope>
</reference>
<name>A0A426XCE5_ENSVE</name>
<dbReference type="Proteomes" id="UP000287651">
    <property type="component" value="Unassembled WGS sequence"/>
</dbReference>
<evidence type="ECO:0000313" key="2">
    <source>
        <dbReference type="Proteomes" id="UP000287651"/>
    </source>
</evidence>
<organism evidence="1 2">
    <name type="scientific">Ensete ventricosum</name>
    <name type="common">Abyssinian banana</name>
    <name type="synonym">Musa ensete</name>
    <dbReference type="NCBI Taxonomy" id="4639"/>
    <lineage>
        <taxon>Eukaryota</taxon>
        <taxon>Viridiplantae</taxon>
        <taxon>Streptophyta</taxon>
        <taxon>Embryophyta</taxon>
        <taxon>Tracheophyta</taxon>
        <taxon>Spermatophyta</taxon>
        <taxon>Magnoliopsida</taxon>
        <taxon>Liliopsida</taxon>
        <taxon>Zingiberales</taxon>
        <taxon>Musaceae</taxon>
        <taxon>Ensete</taxon>
    </lineage>
</organism>
<dbReference type="AlphaFoldDB" id="A0A426XCE5"/>
<accession>A0A426XCE5</accession>
<gene>
    <name evidence="1" type="ORF">B296_00048655</name>
</gene>
<proteinExistence type="predicted"/>
<protein>
    <submittedName>
        <fullName evidence="1">Uncharacterized protein</fullName>
    </submittedName>
</protein>
<sequence>MCNKFSTLLDLEGCSGDYIEVVLVGDRGLGSKQWCTNSSEVRGLQELLGTDYPRAMLRPGVTQEWVGKGELPREQTKNRRWRRPYEVLAEATHGEVVV</sequence>
<dbReference type="EMBL" id="AMZH03022651">
    <property type="protein sequence ID" value="RRT37132.1"/>
    <property type="molecule type" value="Genomic_DNA"/>
</dbReference>
<comment type="caution">
    <text evidence="1">The sequence shown here is derived from an EMBL/GenBank/DDBJ whole genome shotgun (WGS) entry which is preliminary data.</text>
</comment>
<evidence type="ECO:0000313" key="1">
    <source>
        <dbReference type="EMBL" id="RRT37132.1"/>
    </source>
</evidence>